<name>A0ACD4NLN0_9HYPH</name>
<evidence type="ECO:0000313" key="2">
    <source>
        <dbReference type="Proteomes" id="UP001163223"/>
    </source>
</evidence>
<keyword evidence="2" id="KW-1185">Reference proteome</keyword>
<gene>
    <name evidence="1" type="ORF">OXU80_22615</name>
</gene>
<dbReference type="EMBL" id="CP113520">
    <property type="protein sequence ID" value="WAJ27605.1"/>
    <property type="molecule type" value="Genomic_DNA"/>
</dbReference>
<proteinExistence type="predicted"/>
<accession>A0ACD4NLN0</accession>
<reference evidence="1" key="1">
    <citation type="submission" date="2022-11" db="EMBL/GenBank/DDBJ databases">
        <title>beta-Carotene-producing bacterium, Jeongeuplla avenae sp. nov., alleviates the salt stress of Arabidopsis seedlings.</title>
        <authorList>
            <person name="Jiang L."/>
            <person name="Lee J."/>
        </authorList>
    </citation>
    <scope>NUCLEOTIDE SEQUENCE</scope>
    <source>
        <strain evidence="1">DY_R2A_6</strain>
    </source>
</reference>
<organism evidence="1 2">
    <name type="scientific">Antarcticirhabdus aurantiaca</name>
    <dbReference type="NCBI Taxonomy" id="2606717"/>
    <lineage>
        <taxon>Bacteria</taxon>
        <taxon>Pseudomonadati</taxon>
        <taxon>Pseudomonadota</taxon>
        <taxon>Alphaproteobacteria</taxon>
        <taxon>Hyphomicrobiales</taxon>
        <taxon>Aurantimonadaceae</taxon>
        <taxon>Antarcticirhabdus</taxon>
    </lineage>
</organism>
<protein>
    <submittedName>
        <fullName evidence="1">Uncharacterized protein</fullName>
    </submittedName>
</protein>
<sequence>MIAMTLIVCLNSQPAECRPEPIAFQGSVMQCALFGGHVAAEWVGTHPKWFVSKWRCGERPGQDA</sequence>
<evidence type="ECO:0000313" key="1">
    <source>
        <dbReference type="EMBL" id="WAJ27605.1"/>
    </source>
</evidence>
<dbReference type="Proteomes" id="UP001163223">
    <property type="component" value="Chromosome"/>
</dbReference>